<keyword evidence="3" id="KW-0234">DNA repair</keyword>
<dbReference type="GO" id="GO:0000712">
    <property type="term" value="P:resolution of meiotic recombination intermediates"/>
    <property type="evidence" value="ECO:0007669"/>
    <property type="project" value="TreeGrafter"/>
</dbReference>
<dbReference type="PANTHER" id="PTHR10150">
    <property type="entry name" value="DNA REPAIR ENDONUCLEASE XPF"/>
    <property type="match status" value="1"/>
</dbReference>
<accession>A0A1I7YWA4</accession>
<dbReference type="WBParaSite" id="L893_g20491.t1">
    <property type="protein sequence ID" value="L893_g20491.t1"/>
    <property type="gene ID" value="L893_g20491"/>
</dbReference>
<dbReference type="GO" id="GO:0000724">
    <property type="term" value="P:double-strand break repair via homologous recombination"/>
    <property type="evidence" value="ECO:0007669"/>
    <property type="project" value="TreeGrafter"/>
</dbReference>
<evidence type="ECO:0000256" key="2">
    <source>
        <dbReference type="ARBA" id="ARBA00022801"/>
    </source>
</evidence>
<evidence type="ECO:0000256" key="3">
    <source>
        <dbReference type="ARBA" id="ARBA00023204"/>
    </source>
</evidence>
<dbReference type="GO" id="GO:0000014">
    <property type="term" value="F:single-stranded DNA endodeoxyribonuclease activity"/>
    <property type="evidence" value="ECO:0007669"/>
    <property type="project" value="TreeGrafter"/>
</dbReference>
<dbReference type="PANTHER" id="PTHR10150:SF0">
    <property type="entry name" value="DNA REPAIR ENDONUCLEASE XPF"/>
    <property type="match status" value="1"/>
</dbReference>
<keyword evidence="2" id="KW-0378">Hydrolase</keyword>
<dbReference type="GO" id="GO:1901255">
    <property type="term" value="P:nucleotide-excision repair involved in interstrand cross-link repair"/>
    <property type="evidence" value="ECO:0007669"/>
    <property type="project" value="TreeGrafter"/>
</dbReference>
<dbReference type="Proteomes" id="UP000095287">
    <property type="component" value="Unplaced"/>
</dbReference>
<dbReference type="GO" id="GO:0003684">
    <property type="term" value="F:damaged DNA binding"/>
    <property type="evidence" value="ECO:0007669"/>
    <property type="project" value="TreeGrafter"/>
</dbReference>
<sequence>MFLWDNKFPTFGIFPYLHAPLAMSSVDKELDDDTMISIKEEPLSSGEDGEDEYAIQVNESRADDDSEITIDDRTEILPYENNLMVDTMDDDVLFIAARGLGLERLFYLHLHLYSSQKLLVLVINTIQNDEHFFLRKMTESDADCSPIVLNSETSTKDRETLYHQGGVQFVTSRILMVDLLTGRIPVENVSGVLVYRAHTLMTSFQESFILRLLREKKPGIFVKAFTDCPSAIASGGIGQLQRLIDKLYVRRVRIIPRFDVEVKSCFEKDGPKLIEISVDVPFAYRKAMTPLVDIIRTCVKELKQCSHGIETSVAEESNAPWSGVTPSALEIELKQKSLTLSEKQQRLLRELDQLRAILEQLQDLDAVTAYRSFKAIRNCKDLFNTNSGWVFTRTAGKIYTALEDIVTTRNSEGQPVALHPAKWVAFSSVLEEIRDITTQRFTEGNTTPSTVLILTSSKAVCNQIAELLKFGISSMVSHLLKELADDEGKIHEVEDEKPLWEPHRIFIHGIDHRQYKKDRDGMMSELMQGQKKAARDGRKRRAKAQTVKGKNGGAQTLISDYGLVHYKKMRGWNNNEDQAVS</sequence>
<reference evidence="5" key="1">
    <citation type="submission" date="2016-11" db="UniProtKB">
        <authorList>
            <consortium name="WormBaseParasite"/>
        </authorList>
    </citation>
    <scope>IDENTIFICATION</scope>
</reference>
<proteinExistence type="predicted"/>
<dbReference type="GO" id="GO:0000110">
    <property type="term" value="C:nucleotide-excision repair factor 1 complex"/>
    <property type="evidence" value="ECO:0007669"/>
    <property type="project" value="TreeGrafter"/>
</dbReference>
<evidence type="ECO:0000256" key="1">
    <source>
        <dbReference type="ARBA" id="ARBA00022763"/>
    </source>
</evidence>
<name>A0A1I7YWA4_9BILA</name>
<keyword evidence="1" id="KW-0227">DNA damage</keyword>
<organism evidence="4 5">
    <name type="scientific">Steinernema glaseri</name>
    <dbReference type="NCBI Taxonomy" id="37863"/>
    <lineage>
        <taxon>Eukaryota</taxon>
        <taxon>Metazoa</taxon>
        <taxon>Ecdysozoa</taxon>
        <taxon>Nematoda</taxon>
        <taxon>Chromadorea</taxon>
        <taxon>Rhabditida</taxon>
        <taxon>Tylenchina</taxon>
        <taxon>Panagrolaimomorpha</taxon>
        <taxon>Strongyloidoidea</taxon>
        <taxon>Steinernematidae</taxon>
        <taxon>Steinernema</taxon>
    </lineage>
</organism>
<keyword evidence="4" id="KW-1185">Reference proteome</keyword>
<dbReference type="AlphaFoldDB" id="A0A1I7YWA4"/>
<evidence type="ECO:0000313" key="5">
    <source>
        <dbReference type="WBParaSite" id="L893_g20491.t1"/>
    </source>
</evidence>
<dbReference type="GO" id="GO:0003697">
    <property type="term" value="F:single-stranded DNA binding"/>
    <property type="evidence" value="ECO:0007669"/>
    <property type="project" value="TreeGrafter"/>
</dbReference>
<protein>
    <submittedName>
        <fullName evidence="5">ERCC4 domain-containing protein</fullName>
    </submittedName>
</protein>
<evidence type="ECO:0000313" key="4">
    <source>
        <dbReference type="Proteomes" id="UP000095287"/>
    </source>
</evidence>